<dbReference type="Gene3D" id="1.10.260.40">
    <property type="entry name" value="lambda repressor-like DNA-binding domains"/>
    <property type="match status" value="1"/>
</dbReference>
<reference evidence="5 6" key="1">
    <citation type="submission" date="2020-02" db="EMBL/GenBank/DDBJ databases">
        <title>Aliifodinibius halophilus 2W32, complete genome.</title>
        <authorList>
            <person name="Li Y."/>
            <person name="Wu S."/>
        </authorList>
    </citation>
    <scope>NUCLEOTIDE SEQUENCE [LARGE SCALE GENOMIC DNA]</scope>
    <source>
        <strain evidence="5 6">2W32</strain>
    </source>
</reference>
<dbReference type="PANTHER" id="PTHR30146">
    <property type="entry name" value="LACI-RELATED TRANSCRIPTIONAL REPRESSOR"/>
    <property type="match status" value="1"/>
</dbReference>
<proteinExistence type="predicted"/>
<evidence type="ECO:0000256" key="1">
    <source>
        <dbReference type="ARBA" id="ARBA00023015"/>
    </source>
</evidence>
<name>A0A6M1T818_9BACT</name>
<dbReference type="CDD" id="cd06267">
    <property type="entry name" value="PBP1_LacI_sugar_binding-like"/>
    <property type="match status" value="1"/>
</dbReference>
<dbReference type="SMART" id="SM00354">
    <property type="entry name" value="HTH_LACI"/>
    <property type="match status" value="1"/>
</dbReference>
<gene>
    <name evidence="5" type="ORF">G3569_17805</name>
</gene>
<dbReference type="Pfam" id="PF00356">
    <property type="entry name" value="LacI"/>
    <property type="match status" value="1"/>
</dbReference>
<organism evidence="5 6">
    <name type="scientific">Fodinibius halophilus</name>
    <dbReference type="NCBI Taxonomy" id="1736908"/>
    <lineage>
        <taxon>Bacteria</taxon>
        <taxon>Pseudomonadati</taxon>
        <taxon>Balneolota</taxon>
        <taxon>Balneolia</taxon>
        <taxon>Balneolales</taxon>
        <taxon>Balneolaceae</taxon>
        <taxon>Fodinibius</taxon>
    </lineage>
</organism>
<evidence type="ECO:0000256" key="3">
    <source>
        <dbReference type="ARBA" id="ARBA00023163"/>
    </source>
</evidence>
<dbReference type="InterPro" id="IPR010982">
    <property type="entry name" value="Lambda_DNA-bd_dom_sf"/>
</dbReference>
<keyword evidence="3" id="KW-0804">Transcription</keyword>
<keyword evidence="1" id="KW-0805">Transcription regulation</keyword>
<evidence type="ECO:0000259" key="4">
    <source>
        <dbReference type="PROSITE" id="PS50932"/>
    </source>
</evidence>
<dbReference type="Pfam" id="PF13377">
    <property type="entry name" value="Peripla_BP_3"/>
    <property type="match status" value="1"/>
</dbReference>
<accession>A0A6M1T818</accession>
<comment type="caution">
    <text evidence="5">The sequence shown here is derived from an EMBL/GenBank/DDBJ whole genome shotgun (WGS) entry which is preliminary data.</text>
</comment>
<dbReference type="Proteomes" id="UP000479132">
    <property type="component" value="Unassembled WGS sequence"/>
</dbReference>
<dbReference type="PANTHER" id="PTHR30146:SF109">
    <property type="entry name" value="HTH-TYPE TRANSCRIPTIONAL REGULATOR GALS"/>
    <property type="match status" value="1"/>
</dbReference>
<evidence type="ECO:0000313" key="5">
    <source>
        <dbReference type="EMBL" id="NGP90219.1"/>
    </source>
</evidence>
<dbReference type="InterPro" id="IPR046335">
    <property type="entry name" value="LacI/GalR-like_sensor"/>
</dbReference>
<protein>
    <submittedName>
        <fullName evidence="5">LacI family transcriptional regulator</fullName>
    </submittedName>
</protein>
<dbReference type="RefSeq" id="WP_165271443.1">
    <property type="nucleotide sequence ID" value="NZ_JAALLS010000042.1"/>
</dbReference>
<dbReference type="CDD" id="cd01392">
    <property type="entry name" value="HTH_LacI"/>
    <property type="match status" value="1"/>
</dbReference>
<dbReference type="AlphaFoldDB" id="A0A6M1T818"/>
<dbReference type="GO" id="GO:0003700">
    <property type="term" value="F:DNA-binding transcription factor activity"/>
    <property type="evidence" value="ECO:0007669"/>
    <property type="project" value="TreeGrafter"/>
</dbReference>
<evidence type="ECO:0000256" key="2">
    <source>
        <dbReference type="ARBA" id="ARBA00023125"/>
    </source>
</evidence>
<dbReference type="GO" id="GO:0000976">
    <property type="term" value="F:transcription cis-regulatory region binding"/>
    <property type="evidence" value="ECO:0007669"/>
    <property type="project" value="TreeGrafter"/>
</dbReference>
<dbReference type="EMBL" id="JAALLS010000042">
    <property type="protein sequence ID" value="NGP90219.1"/>
    <property type="molecule type" value="Genomic_DNA"/>
</dbReference>
<dbReference type="InterPro" id="IPR000843">
    <property type="entry name" value="HTH_LacI"/>
</dbReference>
<dbReference type="InterPro" id="IPR028082">
    <property type="entry name" value="Peripla_BP_I"/>
</dbReference>
<sequence>MSSNVTLKHIAKELGLSAMTVSRALNDRSNVSEKTKKRVIEKAKSMGYTPNHVAKSLVSSKTYTIGVVIPQITHSFFPEVVRGIEEVTNASNYQLFLTNANEEFSREKEAIRTLQSKRVDGLLISSSQDVKDYSFYEEIINSGTVIVFFDRCIENIGASCVSVNDRASSRQITEHLIEVHGYTKIAHLSGPPEVSVGMKRKNGYLDALRSHDLEINNKWITEGGFQEESAQKAMQKLLELPKDEHPEAVVAVNDPSALGAISAIKSAGLSVPDDIAVVGFTDDVRAPLLEVPLTTVHQPAYEVGKRAARRLLRSIDNPDEPAENIEVLTSLKIRQSCGCPPAETNT</sequence>
<keyword evidence="6" id="KW-1185">Reference proteome</keyword>
<feature type="domain" description="HTH lacI-type" evidence="4">
    <location>
        <begin position="5"/>
        <end position="59"/>
    </location>
</feature>
<dbReference type="Gene3D" id="3.40.50.2300">
    <property type="match status" value="2"/>
</dbReference>
<keyword evidence="2" id="KW-0238">DNA-binding</keyword>
<dbReference type="PROSITE" id="PS50932">
    <property type="entry name" value="HTH_LACI_2"/>
    <property type="match status" value="1"/>
</dbReference>
<evidence type="ECO:0000313" key="6">
    <source>
        <dbReference type="Proteomes" id="UP000479132"/>
    </source>
</evidence>
<dbReference type="SUPFAM" id="SSF53822">
    <property type="entry name" value="Periplasmic binding protein-like I"/>
    <property type="match status" value="1"/>
</dbReference>
<dbReference type="SUPFAM" id="SSF47413">
    <property type="entry name" value="lambda repressor-like DNA-binding domains"/>
    <property type="match status" value="1"/>
</dbReference>